<organism evidence="1 2">
    <name type="scientific">Mangrovihabitans endophyticus</name>
    <dbReference type="NCBI Taxonomy" id="1751298"/>
    <lineage>
        <taxon>Bacteria</taxon>
        <taxon>Bacillati</taxon>
        <taxon>Actinomycetota</taxon>
        <taxon>Actinomycetes</taxon>
        <taxon>Micromonosporales</taxon>
        <taxon>Micromonosporaceae</taxon>
        <taxon>Mangrovihabitans</taxon>
    </lineage>
</organism>
<sequence>MLGNISDPDVRATIDAAARLSAPGATVVWTRTRREPDLTPAVRGWFRDAGFADRG</sequence>
<evidence type="ECO:0000313" key="2">
    <source>
        <dbReference type="Proteomes" id="UP000656042"/>
    </source>
</evidence>
<dbReference type="EMBL" id="BMMX01000033">
    <property type="protein sequence ID" value="GGL09868.1"/>
    <property type="molecule type" value="Genomic_DNA"/>
</dbReference>
<reference evidence="1" key="1">
    <citation type="journal article" date="2014" name="Int. J. Syst. Evol. Microbiol.">
        <title>Complete genome sequence of Corynebacterium casei LMG S-19264T (=DSM 44701T), isolated from a smear-ripened cheese.</title>
        <authorList>
            <consortium name="US DOE Joint Genome Institute (JGI-PGF)"/>
            <person name="Walter F."/>
            <person name="Albersmeier A."/>
            <person name="Kalinowski J."/>
            <person name="Ruckert C."/>
        </authorList>
    </citation>
    <scope>NUCLEOTIDE SEQUENCE</scope>
    <source>
        <strain evidence="1">CGMCC 4.7299</strain>
    </source>
</reference>
<reference evidence="1" key="2">
    <citation type="submission" date="2020-09" db="EMBL/GenBank/DDBJ databases">
        <authorList>
            <person name="Sun Q."/>
            <person name="Zhou Y."/>
        </authorList>
    </citation>
    <scope>NUCLEOTIDE SEQUENCE</scope>
    <source>
        <strain evidence="1">CGMCC 4.7299</strain>
    </source>
</reference>
<name>A0A8J3FRA4_9ACTN</name>
<keyword evidence="2" id="KW-1185">Reference proteome</keyword>
<gene>
    <name evidence="1" type="ORF">GCM10012284_50750</name>
</gene>
<protein>
    <submittedName>
        <fullName evidence="1">Uncharacterized protein</fullName>
    </submittedName>
</protein>
<dbReference type="Proteomes" id="UP000656042">
    <property type="component" value="Unassembled WGS sequence"/>
</dbReference>
<proteinExistence type="predicted"/>
<evidence type="ECO:0000313" key="1">
    <source>
        <dbReference type="EMBL" id="GGL09868.1"/>
    </source>
</evidence>
<comment type="caution">
    <text evidence="1">The sequence shown here is derived from an EMBL/GenBank/DDBJ whole genome shotgun (WGS) entry which is preliminary data.</text>
</comment>
<dbReference type="AlphaFoldDB" id="A0A8J3FRA4"/>
<accession>A0A8J3FRA4</accession>